<dbReference type="Proteomes" id="UP000601435">
    <property type="component" value="Unassembled WGS sequence"/>
</dbReference>
<proteinExistence type="predicted"/>
<keyword evidence="2" id="KW-1185">Reference proteome</keyword>
<dbReference type="EMBL" id="CAJNJA010040415">
    <property type="protein sequence ID" value="CAE7765699.1"/>
    <property type="molecule type" value="Genomic_DNA"/>
</dbReference>
<dbReference type="AlphaFoldDB" id="A0A812Y5F7"/>
<organism evidence="1 2">
    <name type="scientific">Symbiodinium necroappetens</name>
    <dbReference type="NCBI Taxonomy" id="1628268"/>
    <lineage>
        <taxon>Eukaryota</taxon>
        <taxon>Sar</taxon>
        <taxon>Alveolata</taxon>
        <taxon>Dinophyceae</taxon>
        <taxon>Suessiales</taxon>
        <taxon>Symbiodiniaceae</taxon>
        <taxon>Symbiodinium</taxon>
    </lineage>
</organism>
<protein>
    <submittedName>
        <fullName evidence="1">Uncharacterized protein</fullName>
    </submittedName>
</protein>
<reference evidence="1" key="1">
    <citation type="submission" date="2021-02" db="EMBL/GenBank/DDBJ databases">
        <authorList>
            <person name="Dougan E. K."/>
            <person name="Rhodes N."/>
            <person name="Thang M."/>
            <person name="Chan C."/>
        </authorList>
    </citation>
    <scope>NUCLEOTIDE SEQUENCE</scope>
</reference>
<sequence>MPTSGVAIEMQLETMRKQFESDLLRVLERVQALEGRLDMQHSSVVIGQKMSSND</sequence>
<evidence type="ECO:0000313" key="1">
    <source>
        <dbReference type="EMBL" id="CAE7765699.1"/>
    </source>
</evidence>
<feature type="non-terminal residue" evidence="1">
    <location>
        <position position="54"/>
    </location>
</feature>
<comment type="caution">
    <text evidence="1">The sequence shown here is derived from an EMBL/GenBank/DDBJ whole genome shotgun (WGS) entry which is preliminary data.</text>
</comment>
<accession>A0A812Y5F7</accession>
<evidence type="ECO:0000313" key="2">
    <source>
        <dbReference type="Proteomes" id="UP000601435"/>
    </source>
</evidence>
<gene>
    <name evidence="1" type="ORF">SNEC2469_LOCUS22330</name>
</gene>
<name>A0A812Y5F7_9DINO</name>